<name>A0ABW5MUI8_9FLAO</name>
<accession>A0ABW5MUI8</accession>
<protein>
    <recommendedName>
        <fullName evidence="3">Virulence factor SrfB</fullName>
    </recommendedName>
</protein>
<dbReference type="RefSeq" id="WP_377765837.1">
    <property type="nucleotide sequence ID" value="NZ_JBHULB010000007.1"/>
</dbReference>
<organism evidence="1 2">
    <name type="scientific">Croceitalea marina</name>
    <dbReference type="NCBI Taxonomy" id="1775166"/>
    <lineage>
        <taxon>Bacteria</taxon>
        <taxon>Pseudomonadati</taxon>
        <taxon>Bacteroidota</taxon>
        <taxon>Flavobacteriia</taxon>
        <taxon>Flavobacteriales</taxon>
        <taxon>Flavobacteriaceae</taxon>
        <taxon>Croceitalea</taxon>
    </lineage>
</organism>
<sequence>MPHKLSLIKEQTVSETGWGQFANNPYDEGKIADITDNMGKLEVPVTSIPSPFAQMHLFETSFSFINKAYTSENNDVSALSGNTTYHNYISSCLDVFELLFSYETLKLRGRIAVEIWKKEELNELLKSHNPGIKTFAETLKIFINNYNNASRFKTNGIGNAFNEFALVYLDNTIVAGTSPYTGFFTIGDELPKTIKSNYNNRYFFTTNEPLFKRGKEFQEFINAFFEGNSRISGSFKEVYNYIKINRKHIENYEVKNFIKTIERNGGEEFLRGYANLEIDRNEVSFLGGSIPYMCDKFDAEEEETTVKKSDYVIQTSKNLKRYPLALAKALNKKRWTYYGSNKFTPELELLTSSPIEKRKLPGSVISYPWITRNDVLSKHLIQLDYAVNTTKFWLPDGDVQNILLPVMPEYFNYFTITDLREQLSITKLKLGAIVVRLDIPVAADNGRGVVTFERTYDLVSPDTIDNDDYGAILKSSMAFGVYPFFKVADSRFNDRYKVLSYHMMGEEIAYQFFREDTAAPQHTKVTSSLISRTRKEESYPCVSNYLELTNIKTNKQGEAIADTEIDVTFDAVHVVVKFLDINETSKGVLIPIMGEPIQLMDGKPVIAFDIGTSNSFVAFKTGNIPEHLSTYKGKKSTAQPDLVMLNAPKENFERLKTYDLKNVKAIYGATQIAEFLPTLVGKDSFFKFPIRSIINIDNDTNPEVTNSISLLSNVNIPFGFGQNQLRRDFDFTHSNIKWGVTDGTNVAAQNKLKAFIEQLIWLGRNKLLSEGFNPAAADVLWFKPLSMGSNQSSVFNGIWEKLYDNYYSKYSGSKKLMSITESWAPFYSYDRTFGAGEVYMNLDIGGGTTDLILFRNNQPALTTSFRFAGNSLFESRSGNNPFDNGFVSKYEAIMRSEFGEEFTKTDIIDYIKNSKGLLSTDLISYFFSYNSFSRKLMLDSEFKLLFLLHNSSIFYHSFQVLKMSDIDKLPSYIGISGNGAKLLEITNGLTDLNKPKGVASLVSLIIKKVFEKEKAPKVELQILDHPKESTAIGGIKGLEYIRKNATADIDNYFLCVGNNKDLFRETDIQARKKFKYGNFIKSSDTTINEITENVINFFDFFFDELWHEADFVKNFGLEKSYNPEKLRDFFADASKISDTIREVINHKIEVEQEPELNDSLFFDAIKSYLYAFSRIIVSEKINEFKGV</sequence>
<dbReference type="SUPFAM" id="SSF53067">
    <property type="entry name" value="Actin-like ATPase domain"/>
    <property type="match status" value="1"/>
</dbReference>
<reference evidence="2" key="1">
    <citation type="journal article" date="2019" name="Int. J. Syst. Evol. Microbiol.">
        <title>The Global Catalogue of Microorganisms (GCM) 10K type strain sequencing project: providing services to taxonomists for standard genome sequencing and annotation.</title>
        <authorList>
            <consortium name="The Broad Institute Genomics Platform"/>
            <consortium name="The Broad Institute Genome Sequencing Center for Infectious Disease"/>
            <person name="Wu L."/>
            <person name="Ma J."/>
        </authorList>
    </citation>
    <scope>NUCLEOTIDE SEQUENCE [LARGE SCALE GENOMIC DNA]</scope>
    <source>
        <strain evidence="2">KCTC 52368</strain>
    </source>
</reference>
<proteinExistence type="predicted"/>
<keyword evidence="2" id="KW-1185">Reference proteome</keyword>
<dbReference type="Proteomes" id="UP001597526">
    <property type="component" value="Unassembled WGS sequence"/>
</dbReference>
<evidence type="ECO:0000313" key="1">
    <source>
        <dbReference type="EMBL" id="MFD2586129.1"/>
    </source>
</evidence>
<evidence type="ECO:0008006" key="3">
    <source>
        <dbReference type="Google" id="ProtNLM"/>
    </source>
</evidence>
<gene>
    <name evidence="1" type="ORF">ACFSQJ_04265</name>
</gene>
<comment type="caution">
    <text evidence="1">The sequence shown here is derived from an EMBL/GenBank/DDBJ whole genome shotgun (WGS) entry which is preliminary data.</text>
</comment>
<dbReference type="EMBL" id="JBHULB010000007">
    <property type="protein sequence ID" value="MFD2586129.1"/>
    <property type="molecule type" value="Genomic_DNA"/>
</dbReference>
<dbReference type="InterPro" id="IPR043129">
    <property type="entry name" value="ATPase_NBD"/>
</dbReference>
<evidence type="ECO:0000313" key="2">
    <source>
        <dbReference type="Proteomes" id="UP001597526"/>
    </source>
</evidence>